<name>A0A366EPV1_9BACI</name>
<feature type="transmembrane region" description="Helical" evidence="1">
    <location>
        <begin position="6"/>
        <end position="24"/>
    </location>
</feature>
<dbReference type="Proteomes" id="UP000252118">
    <property type="component" value="Unassembled WGS sequence"/>
</dbReference>
<reference evidence="2 3" key="1">
    <citation type="submission" date="2018-06" db="EMBL/GenBank/DDBJ databases">
        <title>Freshwater and sediment microbial communities from various areas in North America, analyzing microbe dynamics in response to fracking.</title>
        <authorList>
            <person name="Lamendella R."/>
        </authorList>
    </citation>
    <scope>NUCLEOTIDE SEQUENCE [LARGE SCALE GENOMIC DNA]</scope>
    <source>
        <strain evidence="2 3">97B</strain>
    </source>
</reference>
<evidence type="ECO:0000256" key="1">
    <source>
        <dbReference type="SAM" id="Phobius"/>
    </source>
</evidence>
<dbReference type="EMBL" id="QNRJ01000006">
    <property type="protein sequence ID" value="RBP04408.1"/>
    <property type="molecule type" value="Genomic_DNA"/>
</dbReference>
<keyword evidence="1" id="KW-0472">Membrane</keyword>
<evidence type="ECO:0000313" key="3">
    <source>
        <dbReference type="Proteomes" id="UP000252118"/>
    </source>
</evidence>
<protein>
    <submittedName>
        <fullName evidence="2">Uncharacterized protein</fullName>
    </submittedName>
</protein>
<evidence type="ECO:0000313" key="2">
    <source>
        <dbReference type="EMBL" id="RBP04408.1"/>
    </source>
</evidence>
<dbReference type="OrthoDB" id="2875617at2"/>
<comment type="caution">
    <text evidence="2">The sequence shown here is derived from an EMBL/GenBank/DDBJ whole genome shotgun (WGS) entry which is preliminary data.</text>
</comment>
<organism evidence="2 3">
    <name type="scientific">Rossellomorea aquimaris</name>
    <dbReference type="NCBI Taxonomy" id="189382"/>
    <lineage>
        <taxon>Bacteria</taxon>
        <taxon>Bacillati</taxon>
        <taxon>Bacillota</taxon>
        <taxon>Bacilli</taxon>
        <taxon>Bacillales</taxon>
        <taxon>Bacillaceae</taxon>
        <taxon>Rossellomorea</taxon>
    </lineage>
</organism>
<feature type="transmembrane region" description="Helical" evidence="1">
    <location>
        <begin position="70"/>
        <end position="91"/>
    </location>
</feature>
<gene>
    <name evidence="2" type="ORF">DET59_106200</name>
</gene>
<dbReference type="RefSeq" id="WP_113969610.1">
    <property type="nucleotide sequence ID" value="NZ_QNRJ01000006.1"/>
</dbReference>
<dbReference type="AlphaFoldDB" id="A0A366EPV1"/>
<accession>A0A366EPV1</accession>
<feature type="transmembrane region" description="Helical" evidence="1">
    <location>
        <begin position="112"/>
        <end position="139"/>
    </location>
</feature>
<sequence length="140" mass="16604">MSGRTYFYALAVLVLLLMIPYLIIRNIRKGRKLSTVFTSNVMLLILLFVALGEVLKVFLKESSMVYYNQVFFLGIFLLIVLPLILLFFYTLKKDVKKWKDPNEYKHQWLFKFRYLMMAAVGVVFIGALFRFYQIFIVLFS</sequence>
<proteinExistence type="predicted"/>
<keyword evidence="1" id="KW-1133">Transmembrane helix</keyword>
<feature type="transmembrane region" description="Helical" evidence="1">
    <location>
        <begin position="36"/>
        <end position="58"/>
    </location>
</feature>
<keyword evidence="1" id="KW-0812">Transmembrane</keyword>